<evidence type="ECO:0000313" key="4">
    <source>
        <dbReference type="Proteomes" id="UP000727907"/>
    </source>
</evidence>
<feature type="binding site" evidence="1">
    <location>
        <position position="178"/>
    </location>
    <ligand>
        <name>dimethylallyl phosphate</name>
        <dbReference type="ChEBI" id="CHEBI:88052"/>
    </ligand>
</feature>
<dbReference type="Proteomes" id="UP000727907">
    <property type="component" value="Unassembled WGS sequence"/>
</dbReference>
<comment type="catalytic activity">
    <reaction evidence="1">
        <text>dimethylallyl phosphate + FMNH2 = prenylated FMNH2 + phosphate</text>
        <dbReference type="Rhea" id="RHEA:37743"/>
        <dbReference type="ChEBI" id="CHEBI:43474"/>
        <dbReference type="ChEBI" id="CHEBI:57618"/>
        <dbReference type="ChEBI" id="CHEBI:87467"/>
        <dbReference type="ChEBI" id="CHEBI:88052"/>
        <dbReference type="EC" id="2.5.1.129"/>
    </reaction>
</comment>
<organism evidence="3 4">
    <name type="scientific">Reyranella humidisoli</name>
    <dbReference type="NCBI Taxonomy" id="2849149"/>
    <lineage>
        <taxon>Bacteria</taxon>
        <taxon>Pseudomonadati</taxon>
        <taxon>Pseudomonadota</taxon>
        <taxon>Alphaproteobacteria</taxon>
        <taxon>Hyphomicrobiales</taxon>
        <taxon>Reyranellaceae</taxon>
        <taxon>Reyranella</taxon>
    </lineage>
</organism>
<dbReference type="EMBL" id="JAHOPB010000001">
    <property type="protein sequence ID" value="MBU8872131.1"/>
    <property type="molecule type" value="Genomic_DNA"/>
</dbReference>
<evidence type="ECO:0000256" key="1">
    <source>
        <dbReference type="HAMAP-Rule" id="MF_01984"/>
    </source>
</evidence>
<keyword evidence="1" id="KW-0285">Flavoprotein</keyword>
<comment type="caution">
    <text evidence="1">Lacks conserved residue(s) required for the propagation of feature annotation.</text>
</comment>
<feature type="domain" description="Flavoprotein" evidence="2">
    <location>
        <begin position="13"/>
        <end position="181"/>
    </location>
</feature>
<dbReference type="EC" id="2.5.1.129" evidence="1"/>
<comment type="similarity">
    <text evidence="1">Belongs to the UbiX/PAD1 family.</text>
</comment>
<dbReference type="PANTHER" id="PTHR43374:SF1">
    <property type="entry name" value="FLAVIN PRENYLTRANSFERASE PAD1, MITOCHONDRIAL"/>
    <property type="match status" value="1"/>
</dbReference>
<keyword evidence="1" id="KW-0808">Transferase</keyword>
<feature type="binding site" evidence="1">
    <location>
        <begin position="97"/>
        <end position="100"/>
    </location>
    <ligand>
        <name>FMN</name>
        <dbReference type="ChEBI" id="CHEBI:58210"/>
    </ligand>
</feature>
<evidence type="ECO:0000313" key="3">
    <source>
        <dbReference type="EMBL" id="MBU8872131.1"/>
    </source>
</evidence>
<dbReference type="InterPro" id="IPR004507">
    <property type="entry name" value="UbiX-like"/>
</dbReference>
<sequence>MATSKAAGASGRRMVVGITGASGTVYGIRVLEALRALKIETHLVISKAGDQTRSLETDMSAADLRALADHVHAPGDIAAAISSGSFQTMGMIVAPCSVRTLSEIATGVTSGLVSRAADVCLKERRRVVLMFRETPLHAGHIKSMLAVTEMGAIVAVPSPAFYTRPKTVDDIVTHSVARVLDLFGLDTRTFPRWTGPSGVKKAAVVRRRSGR</sequence>
<feature type="binding site" evidence="1">
    <location>
        <position position="162"/>
    </location>
    <ligand>
        <name>dimethylallyl phosphate</name>
        <dbReference type="ChEBI" id="CHEBI:88052"/>
    </ligand>
</feature>
<feature type="binding site" evidence="1">
    <location>
        <begin position="20"/>
        <end position="22"/>
    </location>
    <ligand>
        <name>FMN</name>
        <dbReference type="ChEBI" id="CHEBI:58210"/>
    </ligand>
</feature>
<keyword evidence="4" id="KW-1185">Reference proteome</keyword>
<keyword evidence="1" id="KW-0288">FMN</keyword>
<keyword evidence="1" id="KW-0637">Prenyltransferase</keyword>
<accession>A0ABS6IBZ1</accession>
<dbReference type="NCBIfam" id="TIGR00421">
    <property type="entry name" value="ubiX_pad"/>
    <property type="match status" value="1"/>
</dbReference>
<feature type="binding site" evidence="1">
    <location>
        <position position="46"/>
    </location>
    <ligand>
        <name>FMN</name>
        <dbReference type="ChEBI" id="CHEBI:58210"/>
    </ligand>
</feature>
<dbReference type="RefSeq" id="WP_216955658.1">
    <property type="nucleotide sequence ID" value="NZ_JAHOPB010000001.1"/>
</dbReference>
<feature type="binding site" evidence="1">
    <location>
        <position position="132"/>
    </location>
    <ligand>
        <name>FMN</name>
        <dbReference type="ChEBI" id="CHEBI:58210"/>
    </ligand>
</feature>
<evidence type="ECO:0000259" key="2">
    <source>
        <dbReference type="Pfam" id="PF02441"/>
    </source>
</evidence>
<gene>
    <name evidence="1" type="primary">ubiX</name>
    <name evidence="3" type="ORF">KQ910_00070</name>
</gene>
<comment type="caution">
    <text evidence="3">The sequence shown here is derived from an EMBL/GenBank/DDBJ whole genome shotgun (WGS) entry which is preliminary data.</text>
</comment>
<proteinExistence type="inferred from homology"/>
<dbReference type="NCBIfam" id="NF004685">
    <property type="entry name" value="PRK06029.1"/>
    <property type="match status" value="1"/>
</dbReference>
<name>A0ABS6IBZ1_9HYPH</name>
<dbReference type="PANTHER" id="PTHR43374">
    <property type="entry name" value="FLAVIN PRENYLTRANSFERASE"/>
    <property type="match status" value="1"/>
</dbReference>
<reference evidence="3 4" key="1">
    <citation type="submission" date="2021-06" db="EMBL/GenBank/DDBJ databases">
        <authorList>
            <person name="Lee D.H."/>
        </authorList>
    </citation>
    <scope>NUCLEOTIDE SEQUENCE [LARGE SCALE GENOMIC DNA]</scope>
    <source>
        <strain evidence="3 4">MMS21-HV4-11</strain>
    </source>
</reference>
<comment type="function">
    <text evidence="1">Flavin prenyltransferase that catalyzes the synthesis of the prenylated FMN cofactor (prenyl-FMN) for 4-hydroxy-3-polyprenylbenzoic acid decarboxylase UbiD. The prenyltransferase is metal-independent and links a dimethylallyl moiety from dimethylallyl monophosphate (DMAP) to the flavin N5 and C6 atoms of FMN.</text>
</comment>
<dbReference type="Pfam" id="PF02441">
    <property type="entry name" value="Flavoprotein"/>
    <property type="match status" value="1"/>
</dbReference>
<dbReference type="HAMAP" id="MF_01984">
    <property type="entry name" value="ubiX_pad"/>
    <property type="match status" value="1"/>
</dbReference>
<protein>
    <recommendedName>
        <fullName evidence="1">Flavin prenyltransferase UbiX</fullName>
        <ecNumber evidence="1">2.5.1.129</ecNumber>
    </recommendedName>
</protein>
<dbReference type="InterPro" id="IPR003382">
    <property type="entry name" value="Flavoprotein"/>
</dbReference>